<sequence>MRGKPRFLAEDGGEISGGKTGLAGKLGHGKGLRIAPYHPPQRAGDGGPGPGPCHLERYAGVRQRAAEGPRAPPNRPYSGSRDRAGGQDKAGF</sequence>
<feature type="compositionally biased region" description="Gly residues" evidence="1">
    <location>
        <begin position="14"/>
        <end position="26"/>
    </location>
</feature>
<name>A0A081B6A6_9HYPH</name>
<dbReference type="AlphaFoldDB" id="A0A081B6A6"/>
<accession>A0A081B6A6</accession>
<dbReference type="STRING" id="1333998.M2A_0073"/>
<feature type="region of interest" description="Disordered" evidence="1">
    <location>
        <begin position="1"/>
        <end position="92"/>
    </location>
</feature>
<evidence type="ECO:0000256" key="1">
    <source>
        <dbReference type="SAM" id="MobiDB-lite"/>
    </source>
</evidence>
<gene>
    <name evidence="2" type="ORF">M2A_0073</name>
</gene>
<feature type="compositionally biased region" description="Basic and acidic residues" evidence="1">
    <location>
        <begin position="80"/>
        <end position="92"/>
    </location>
</feature>
<organism evidence="2 3">
    <name type="scientific">Tepidicaulis marinus</name>
    <dbReference type="NCBI Taxonomy" id="1333998"/>
    <lineage>
        <taxon>Bacteria</taxon>
        <taxon>Pseudomonadati</taxon>
        <taxon>Pseudomonadota</taxon>
        <taxon>Alphaproteobacteria</taxon>
        <taxon>Hyphomicrobiales</taxon>
        <taxon>Parvibaculaceae</taxon>
        <taxon>Tepidicaulis</taxon>
    </lineage>
</organism>
<protein>
    <submittedName>
        <fullName evidence="2">Conserved protein</fullName>
    </submittedName>
</protein>
<dbReference type="Proteomes" id="UP000028702">
    <property type="component" value="Unassembled WGS sequence"/>
</dbReference>
<proteinExistence type="predicted"/>
<evidence type="ECO:0000313" key="2">
    <source>
        <dbReference type="EMBL" id="GAK43574.1"/>
    </source>
</evidence>
<feature type="compositionally biased region" description="Basic and acidic residues" evidence="1">
    <location>
        <begin position="54"/>
        <end position="67"/>
    </location>
</feature>
<comment type="caution">
    <text evidence="2">The sequence shown here is derived from an EMBL/GenBank/DDBJ whole genome shotgun (WGS) entry which is preliminary data.</text>
</comment>
<dbReference type="EMBL" id="BBIO01000001">
    <property type="protein sequence ID" value="GAK43574.1"/>
    <property type="molecule type" value="Genomic_DNA"/>
</dbReference>
<keyword evidence="3" id="KW-1185">Reference proteome</keyword>
<reference evidence="2 3" key="1">
    <citation type="submission" date="2014-07" db="EMBL/GenBank/DDBJ databases">
        <title>Tepidicaulis marinum gen. nov., sp. nov., a novel marine bacterium denitrifying nitrate to nitrous oxide strictly under microaerobic conditions.</title>
        <authorList>
            <person name="Takeuchi M."/>
            <person name="Yamagishi T."/>
            <person name="Kamagata Y."/>
            <person name="Oshima K."/>
            <person name="Hattori M."/>
            <person name="Katayama T."/>
            <person name="Hanada S."/>
            <person name="Tamaki H."/>
            <person name="Marumo K."/>
            <person name="Maeda H."/>
            <person name="Nedachi M."/>
            <person name="Iwasaki W."/>
            <person name="Suwa Y."/>
            <person name="Sakata S."/>
        </authorList>
    </citation>
    <scope>NUCLEOTIDE SEQUENCE [LARGE SCALE GENOMIC DNA]</scope>
    <source>
        <strain evidence="2 3">MA2</strain>
    </source>
</reference>
<evidence type="ECO:0000313" key="3">
    <source>
        <dbReference type="Proteomes" id="UP000028702"/>
    </source>
</evidence>